<feature type="transmembrane region" description="Helical" evidence="15">
    <location>
        <begin position="745"/>
        <end position="764"/>
    </location>
</feature>
<dbReference type="GO" id="GO:0005388">
    <property type="term" value="F:P-type calcium transporter activity"/>
    <property type="evidence" value="ECO:0007669"/>
    <property type="project" value="UniProtKB-EC"/>
</dbReference>
<dbReference type="SFLD" id="SFLDS00003">
    <property type="entry name" value="Haloacid_Dehalogenase"/>
    <property type="match status" value="1"/>
</dbReference>
<evidence type="ECO:0000256" key="2">
    <source>
        <dbReference type="ARBA" id="ARBA00012790"/>
    </source>
</evidence>
<dbReference type="PROSITE" id="PS00154">
    <property type="entry name" value="ATPASE_E1_E2"/>
    <property type="match status" value="1"/>
</dbReference>
<dbReference type="SFLD" id="SFLDG00002">
    <property type="entry name" value="C1.7:_P-type_atpase_like"/>
    <property type="match status" value="1"/>
</dbReference>
<dbReference type="InterPro" id="IPR023214">
    <property type="entry name" value="HAD_sf"/>
</dbReference>
<feature type="transmembrane region" description="Helical" evidence="15">
    <location>
        <begin position="837"/>
        <end position="856"/>
    </location>
</feature>
<dbReference type="InterPro" id="IPR006068">
    <property type="entry name" value="ATPase_P-typ_cation-transptr_C"/>
</dbReference>
<comment type="caution">
    <text evidence="17">The sequence shown here is derived from an EMBL/GenBank/DDBJ whole genome shotgun (WGS) entry which is preliminary data.</text>
</comment>
<keyword evidence="5 15" id="KW-0812">Transmembrane</keyword>
<protein>
    <recommendedName>
        <fullName evidence="2">P-type Ca(2+) transporter</fullName>
        <ecNumber evidence="2">7.2.2.10</ecNumber>
    </recommendedName>
</protein>
<dbReference type="PRINTS" id="PR00120">
    <property type="entry name" value="HATPASE"/>
</dbReference>
<organism evidence="17 18">
    <name type="scientific">Paraglaciecola arctica BSs20135</name>
    <dbReference type="NCBI Taxonomy" id="493475"/>
    <lineage>
        <taxon>Bacteria</taxon>
        <taxon>Pseudomonadati</taxon>
        <taxon>Pseudomonadota</taxon>
        <taxon>Gammaproteobacteria</taxon>
        <taxon>Alteromonadales</taxon>
        <taxon>Alteromonadaceae</taxon>
        <taxon>Paraglaciecola</taxon>
    </lineage>
</organism>
<dbReference type="SUPFAM" id="SSF81660">
    <property type="entry name" value="Metal cation-transporting ATPase, ATP-binding domain N"/>
    <property type="match status" value="1"/>
</dbReference>
<dbReference type="InterPro" id="IPR023299">
    <property type="entry name" value="ATPase_P-typ_cyto_dom_N"/>
</dbReference>
<evidence type="ECO:0000256" key="15">
    <source>
        <dbReference type="SAM" id="Phobius"/>
    </source>
</evidence>
<dbReference type="InterPro" id="IPR018303">
    <property type="entry name" value="ATPase_P-typ_P_site"/>
</dbReference>
<dbReference type="SUPFAM" id="SSF81653">
    <property type="entry name" value="Calcium ATPase, transduction domain A"/>
    <property type="match status" value="1"/>
</dbReference>
<proteinExistence type="predicted"/>
<evidence type="ECO:0000256" key="6">
    <source>
        <dbReference type="ARBA" id="ARBA00022723"/>
    </source>
</evidence>
<name>K6X9N4_9ALTE</name>
<dbReference type="SUPFAM" id="SSF56784">
    <property type="entry name" value="HAD-like"/>
    <property type="match status" value="1"/>
</dbReference>
<dbReference type="SUPFAM" id="SSF81665">
    <property type="entry name" value="Calcium ATPase, transmembrane domain M"/>
    <property type="match status" value="1"/>
</dbReference>
<dbReference type="PRINTS" id="PR00119">
    <property type="entry name" value="CATATPASE"/>
</dbReference>
<evidence type="ECO:0000256" key="1">
    <source>
        <dbReference type="ARBA" id="ARBA00004141"/>
    </source>
</evidence>
<accession>K6X9N4</accession>
<evidence type="ECO:0000256" key="7">
    <source>
        <dbReference type="ARBA" id="ARBA00022741"/>
    </source>
</evidence>
<dbReference type="InterPro" id="IPR008250">
    <property type="entry name" value="ATPase_P-typ_transduc_dom_A_sf"/>
</dbReference>
<dbReference type="InterPro" id="IPR044492">
    <property type="entry name" value="P_typ_ATPase_HD_dom"/>
</dbReference>
<dbReference type="GO" id="GO:0016887">
    <property type="term" value="F:ATP hydrolysis activity"/>
    <property type="evidence" value="ECO:0007669"/>
    <property type="project" value="InterPro"/>
</dbReference>
<dbReference type="Pfam" id="PF00690">
    <property type="entry name" value="Cation_ATPase_N"/>
    <property type="match status" value="1"/>
</dbReference>
<keyword evidence="4" id="KW-0109">Calcium transport</keyword>
<dbReference type="EMBL" id="BAEO01000006">
    <property type="protein sequence ID" value="GAC17309.1"/>
    <property type="molecule type" value="Genomic_DNA"/>
</dbReference>
<dbReference type="Proteomes" id="UP000006327">
    <property type="component" value="Unassembled WGS sequence"/>
</dbReference>
<evidence type="ECO:0000256" key="13">
    <source>
        <dbReference type="ARBA" id="ARBA00023065"/>
    </source>
</evidence>
<keyword evidence="13" id="KW-0406">Ion transport</keyword>
<dbReference type="RefSeq" id="WP_007616050.1">
    <property type="nucleotide sequence ID" value="NZ_BAEO01000006.1"/>
</dbReference>
<dbReference type="OrthoDB" id="9814270at2"/>
<dbReference type="InterPro" id="IPR059000">
    <property type="entry name" value="ATPase_P-type_domA"/>
</dbReference>
<keyword evidence="14 15" id="KW-0472">Membrane</keyword>
<keyword evidence="7" id="KW-0547">Nucleotide-binding</keyword>
<dbReference type="Gene3D" id="2.70.150.10">
    <property type="entry name" value="Calcium-transporting ATPase, cytoplasmic transduction domain A"/>
    <property type="match status" value="1"/>
</dbReference>
<keyword evidence="8" id="KW-0106">Calcium</keyword>
<keyword evidence="12 15" id="KW-1133">Transmembrane helix</keyword>
<dbReference type="AlphaFoldDB" id="K6X9N4"/>
<evidence type="ECO:0000256" key="12">
    <source>
        <dbReference type="ARBA" id="ARBA00022989"/>
    </source>
</evidence>
<gene>
    <name evidence="17" type="primary">ctpF</name>
    <name evidence="17" type="ORF">GARC_0327</name>
</gene>
<dbReference type="Gene3D" id="3.40.50.1000">
    <property type="entry name" value="HAD superfamily/HAD-like"/>
    <property type="match status" value="1"/>
</dbReference>
<keyword evidence="3" id="KW-0813">Transport</keyword>
<keyword evidence="6" id="KW-0479">Metal-binding</keyword>
<dbReference type="InterPro" id="IPR023298">
    <property type="entry name" value="ATPase_P-typ_TM_dom_sf"/>
</dbReference>
<reference evidence="17 18" key="1">
    <citation type="journal article" date="2017" name="Antonie Van Leeuwenhoek">
        <title>Rhizobium rhizosphaerae sp. nov., a novel species isolated from rice rhizosphere.</title>
        <authorList>
            <person name="Zhao J.J."/>
            <person name="Zhang J."/>
            <person name="Zhang R.J."/>
            <person name="Zhang C.W."/>
            <person name="Yin H.Q."/>
            <person name="Zhang X.X."/>
        </authorList>
    </citation>
    <scope>NUCLEOTIDE SEQUENCE [LARGE SCALE GENOMIC DNA]</scope>
    <source>
        <strain evidence="17 18">BSs20135</strain>
    </source>
</reference>
<keyword evidence="11" id="KW-1278">Translocase</keyword>
<dbReference type="InterPro" id="IPR004014">
    <property type="entry name" value="ATPase_P-typ_cation-transptr_N"/>
</dbReference>
<evidence type="ECO:0000259" key="16">
    <source>
        <dbReference type="SMART" id="SM00831"/>
    </source>
</evidence>
<dbReference type="InterPro" id="IPR036412">
    <property type="entry name" value="HAD-like_sf"/>
</dbReference>
<dbReference type="PANTHER" id="PTHR24093:SF506">
    <property type="entry name" value="CATION-TRANSPORTING ATPASE PMA1"/>
    <property type="match status" value="1"/>
</dbReference>
<dbReference type="Gene3D" id="1.20.1110.10">
    <property type="entry name" value="Calcium-transporting ATPase, transmembrane domain"/>
    <property type="match status" value="1"/>
</dbReference>
<dbReference type="SFLD" id="SFLDF00027">
    <property type="entry name" value="p-type_atpase"/>
    <property type="match status" value="1"/>
</dbReference>
<dbReference type="GO" id="GO:0005886">
    <property type="term" value="C:plasma membrane"/>
    <property type="evidence" value="ECO:0007669"/>
    <property type="project" value="TreeGrafter"/>
</dbReference>
<feature type="transmembrane region" description="Helical" evidence="15">
    <location>
        <begin position="57"/>
        <end position="76"/>
    </location>
</feature>
<keyword evidence="10" id="KW-0460">Magnesium</keyword>
<evidence type="ECO:0000256" key="8">
    <source>
        <dbReference type="ARBA" id="ARBA00022837"/>
    </source>
</evidence>
<evidence type="ECO:0000256" key="5">
    <source>
        <dbReference type="ARBA" id="ARBA00022692"/>
    </source>
</evidence>
<dbReference type="PANTHER" id="PTHR24093">
    <property type="entry name" value="CATION TRANSPORTING ATPASE"/>
    <property type="match status" value="1"/>
</dbReference>
<evidence type="ECO:0000256" key="4">
    <source>
        <dbReference type="ARBA" id="ARBA00022568"/>
    </source>
</evidence>
<feature type="transmembrane region" description="Helical" evidence="15">
    <location>
        <begin position="242"/>
        <end position="263"/>
    </location>
</feature>
<evidence type="ECO:0000256" key="10">
    <source>
        <dbReference type="ARBA" id="ARBA00022842"/>
    </source>
</evidence>
<dbReference type="Gene3D" id="3.40.1110.10">
    <property type="entry name" value="Calcium-transporting ATPase, cytoplasmic domain N"/>
    <property type="match status" value="1"/>
</dbReference>
<feature type="transmembrane region" description="Helical" evidence="15">
    <location>
        <begin position="811"/>
        <end position="831"/>
    </location>
</feature>
<comment type="subcellular location">
    <subcellularLocation>
        <location evidence="1">Membrane</location>
        <topology evidence="1">Multi-pass membrane protein</topology>
    </subcellularLocation>
</comment>
<dbReference type="GO" id="GO:0046872">
    <property type="term" value="F:metal ion binding"/>
    <property type="evidence" value="ECO:0007669"/>
    <property type="project" value="UniProtKB-KW"/>
</dbReference>
<keyword evidence="18" id="KW-1185">Reference proteome</keyword>
<dbReference type="EC" id="7.2.2.10" evidence="2"/>
<dbReference type="InterPro" id="IPR006408">
    <property type="entry name" value="P-type_ATPase_IIB"/>
</dbReference>
<evidence type="ECO:0000313" key="18">
    <source>
        <dbReference type="Proteomes" id="UP000006327"/>
    </source>
</evidence>
<dbReference type="STRING" id="493475.GARC_0327"/>
<keyword evidence="9" id="KW-0067">ATP-binding</keyword>
<dbReference type="Pfam" id="PF13246">
    <property type="entry name" value="Cation_ATPase"/>
    <property type="match status" value="1"/>
</dbReference>
<feature type="transmembrane region" description="Helical" evidence="15">
    <location>
        <begin position="82"/>
        <end position="102"/>
    </location>
</feature>
<dbReference type="NCBIfam" id="TIGR01494">
    <property type="entry name" value="ATPase_P-type"/>
    <property type="match status" value="3"/>
</dbReference>
<evidence type="ECO:0000256" key="14">
    <source>
        <dbReference type="ARBA" id="ARBA00023136"/>
    </source>
</evidence>
<evidence type="ECO:0000256" key="3">
    <source>
        <dbReference type="ARBA" id="ARBA00022448"/>
    </source>
</evidence>
<evidence type="ECO:0000313" key="17">
    <source>
        <dbReference type="EMBL" id="GAC17309.1"/>
    </source>
</evidence>
<dbReference type="SMART" id="SM00831">
    <property type="entry name" value="Cation_ATPase_N"/>
    <property type="match status" value="1"/>
</dbReference>
<dbReference type="eggNOG" id="COG0474">
    <property type="taxonomic scope" value="Bacteria"/>
</dbReference>
<dbReference type="GO" id="GO:0005524">
    <property type="term" value="F:ATP binding"/>
    <property type="evidence" value="ECO:0007669"/>
    <property type="project" value="UniProtKB-KW"/>
</dbReference>
<dbReference type="NCBIfam" id="TIGR01517">
    <property type="entry name" value="ATPase-IIB_Ca"/>
    <property type="match status" value="1"/>
</dbReference>
<dbReference type="Pfam" id="PF00689">
    <property type="entry name" value="Cation_ATPase_C"/>
    <property type="match status" value="1"/>
</dbReference>
<sequence length="873" mass="95510">MNKNYYQLDVETALSELETSEIGLSCEQAQIRLQKNGPNVIPSKKAQSIWQLFFRQFADFMIIVLLVAALVSGVIGELIDSLAILIILLLNAVVGTVQEFRAQRSLEALQKMASPSASVLRDGQAVTLPEEKLVVGDIVLLEAGNIVPADIRLIEVEELQVNESSITGESQSVFKQQAELKDNNLFIGDQKNCVFKASMITSGRASGVVFSSGLNTEIGKIANLLQQQDDTKTPLQIRLAKFGRYLASAILFICAILLVIGLLQGQPLLLMFLTSVSLAVAAIPEALPAVITISLALGARKLLKQQALVRNLPAVETLGAVTYICTDKTGTLTVNKMSVERVYIGQQQSSLLATDSVQLEQTLGQALAISNDVIQKDGIPFGEPTELALFEFAKRSGFDKDQLIMDMPREAVISFDSQRKLMTTLHSTSTDVVAYVKGAAESVLANCVKTQQEGDQIAIDKTQILAEAEQLANDGYRVLALAKRSFDSMPEHLSAVTIEQDLTFLGLVALTDPLRTEVPQAMADCISAGITPVIITGDHRGTALAIAKRLHIANGEPKMLDGDELDRISDQELKDNVCSIQLFSRVSPLQKLKIVKALQENNQFVAMTGDGVNDAPALQRANIGIAMGQTGTDVARGASDMVLLDDDFSTIVRSVKAGRRIFDNIRKFIKYTMSSNSGEIWTLFLAPFCGLPIPLLPIHILWINLVTDGLPGLALSAEPAERNIMQRPPRPVEESFFTHGMWQHILWVGLTVGGISIATLAWTIERNVNYWQTSVFTVLVFCQLFHSLAVRSESESIFTIGIFSNKPMFSSIALTVLLQLMVVYTPAFNHILHTQPLPLDALLICIAVSSIILWAVEGEKFLIRRGILYNKER</sequence>
<feature type="domain" description="Cation-transporting P-type ATPase N-terminal" evidence="16">
    <location>
        <begin position="4"/>
        <end position="77"/>
    </location>
</feature>
<evidence type="ECO:0000256" key="11">
    <source>
        <dbReference type="ARBA" id="ARBA00022967"/>
    </source>
</evidence>
<feature type="transmembrane region" description="Helical" evidence="15">
    <location>
        <begin position="269"/>
        <end position="297"/>
    </location>
</feature>
<dbReference type="Pfam" id="PF00122">
    <property type="entry name" value="E1-E2_ATPase"/>
    <property type="match status" value="1"/>
</dbReference>
<dbReference type="InterPro" id="IPR001757">
    <property type="entry name" value="P_typ_ATPase"/>
</dbReference>
<evidence type="ECO:0000256" key="9">
    <source>
        <dbReference type="ARBA" id="ARBA00022840"/>
    </source>
</evidence>